<evidence type="ECO:0000256" key="5">
    <source>
        <dbReference type="ARBA" id="ARBA00022692"/>
    </source>
</evidence>
<comment type="similarity">
    <text evidence="3">Belongs to the MRAP family.</text>
</comment>
<keyword evidence="11" id="KW-1185">Reference proteome</keyword>
<dbReference type="GO" id="GO:0106070">
    <property type="term" value="P:regulation of adenylate cyclase-activating G protein-coupled receptor signaling pathway"/>
    <property type="evidence" value="ECO:0007669"/>
    <property type="project" value="TreeGrafter"/>
</dbReference>
<dbReference type="PANTHER" id="PTHR28675:SF2">
    <property type="entry name" value="MELANOCORTIN-2 RECEPTOR ACCESSORY PROTEIN"/>
    <property type="match status" value="1"/>
</dbReference>
<proteinExistence type="inferred from homology"/>
<dbReference type="Proteomes" id="UP000265040">
    <property type="component" value="Chromosome 13"/>
</dbReference>
<name>A0A3Q1JPX5_ANATE</name>
<keyword evidence="4" id="KW-1003">Cell membrane</keyword>
<dbReference type="InterPro" id="IPR028111">
    <property type="entry name" value="MRAP"/>
</dbReference>
<gene>
    <name evidence="10" type="primary">TMEM216</name>
</gene>
<organism evidence="10 11">
    <name type="scientific">Anabas testudineus</name>
    <name type="common">Climbing perch</name>
    <name type="synonym">Anthias testudineus</name>
    <dbReference type="NCBI Taxonomy" id="64144"/>
    <lineage>
        <taxon>Eukaryota</taxon>
        <taxon>Metazoa</taxon>
        <taxon>Chordata</taxon>
        <taxon>Craniata</taxon>
        <taxon>Vertebrata</taxon>
        <taxon>Euteleostomi</taxon>
        <taxon>Actinopterygii</taxon>
        <taxon>Neopterygii</taxon>
        <taxon>Teleostei</taxon>
        <taxon>Neoteleostei</taxon>
        <taxon>Acanthomorphata</taxon>
        <taxon>Anabantaria</taxon>
        <taxon>Anabantiformes</taxon>
        <taxon>Anabantoidei</taxon>
        <taxon>Anabantidae</taxon>
        <taxon>Anabas</taxon>
    </lineage>
</organism>
<evidence type="ECO:0000256" key="7">
    <source>
        <dbReference type="ARBA" id="ARBA00022989"/>
    </source>
</evidence>
<dbReference type="PANTHER" id="PTHR28675">
    <property type="entry name" value="MELANOCORTIN-2 RECEPTOR ACCESSORY PROTEIN 2"/>
    <property type="match status" value="1"/>
</dbReference>
<dbReference type="GO" id="GO:0030545">
    <property type="term" value="F:signaling receptor regulator activity"/>
    <property type="evidence" value="ECO:0007669"/>
    <property type="project" value="TreeGrafter"/>
</dbReference>
<dbReference type="GO" id="GO:0070996">
    <property type="term" value="F:type 1 melanocortin receptor binding"/>
    <property type="evidence" value="ECO:0007669"/>
    <property type="project" value="TreeGrafter"/>
</dbReference>
<dbReference type="InParanoid" id="A0A3Q1JPX5"/>
<evidence type="ECO:0000256" key="3">
    <source>
        <dbReference type="ARBA" id="ARBA00010063"/>
    </source>
</evidence>
<evidence type="ECO:0000313" key="10">
    <source>
        <dbReference type="Ensembl" id="ENSATEP00000016926.2"/>
    </source>
</evidence>
<reference evidence="10" key="2">
    <citation type="submission" date="2025-08" db="UniProtKB">
        <authorList>
            <consortium name="Ensembl"/>
        </authorList>
    </citation>
    <scope>IDENTIFICATION</scope>
</reference>
<dbReference type="GO" id="GO:0031781">
    <property type="term" value="F:type 3 melanocortin receptor binding"/>
    <property type="evidence" value="ECO:0007669"/>
    <property type="project" value="TreeGrafter"/>
</dbReference>
<evidence type="ECO:0000256" key="2">
    <source>
        <dbReference type="ARBA" id="ARBA00004389"/>
    </source>
</evidence>
<evidence type="ECO:0000256" key="6">
    <source>
        <dbReference type="ARBA" id="ARBA00022824"/>
    </source>
</evidence>
<evidence type="ECO:0008006" key="12">
    <source>
        <dbReference type="Google" id="ProtNLM"/>
    </source>
</evidence>
<comment type="subcellular location">
    <subcellularLocation>
        <location evidence="1">Cell membrane</location>
        <topology evidence="1">Single-pass membrane protein</topology>
    </subcellularLocation>
    <subcellularLocation>
        <location evidence="2">Endoplasmic reticulum membrane</location>
        <topology evidence="2">Single-pass membrane protein</topology>
    </subcellularLocation>
</comment>
<accession>A0A3Q1JPX5</accession>
<reference evidence="10" key="3">
    <citation type="submission" date="2025-09" db="UniProtKB">
        <authorList>
            <consortium name="Ensembl"/>
        </authorList>
    </citation>
    <scope>IDENTIFICATION</scope>
</reference>
<dbReference type="GO" id="GO:0005886">
    <property type="term" value="C:plasma membrane"/>
    <property type="evidence" value="ECO:0007669"/>
    <property type="project" value="UniProtKB-SubCell"/>
</dbReference>
<keyword evidence="8 9" id="KW-0472">Membrane</keyword>
<dbReference type="Ensembl" id="ENSATET00000017212.3">
    <property type="protein sequence ID" value="ENSATEP00000016926.2"/>
    <property type="gene ID" value="ENSATEG00000011770.3"/>
</dbReference>
<feature type="transmembrane region" description="Helical" evidence="9">
    <location>
        <begin position="37"/>
        <end position="60"/>
    </location>
</feature>
<evidence type="ECO:0000256" key="4">
    <source>
        <dbReference type="ARBA" id="ARBA00022475"/>
    </source>
</evidence>
<dbReference type="GO" id="GO:0072659">
    <property type="term" value="P:protein localization to plasma membrane"/>
    <property type="evidence" value="ECO:0007669"/>
    <property type="project" value="TreeGrafter"/>
</dbReference>
<dbReference type="OrthoDB" id="9946598at2759"/>
<evidence type="ECO:0000256" key="8">
    <source>
        <dbReference type="ARBA" id="ARBA00023136"/>
    </source>
</evidence>
<evidence type="ECO:0000256" key="9">
    <source>
        <dbReference type="SAM" id="Phobius"/>
    </source>
</evidence>
<keyword evidence="6" id="KW-0256">Endoplasmic reticulum</keyword>
<evidence type="ECO:0000256" key="1">
    <source>
        <dbReference type="ARBA" id="ARBA00004162"/>
    </source>
</evidence>
<keyword evidence="5 9" id="KW-0812">Transmembrane</keyword>
<sequence>MALATNSTSAVPYEWEYYYDYLDPVFVDESKLTYNKYLVVITCWIVLIAFVGFLFLSLNLMSCSRNLLRLADIMLNCQYLFETEVTLQWLMADFHVLLYSQQCLTGLHDAL</sequence>
<dbReference type="AlphaFoldDB" id="A0A3Q1JPX5"/>
<protein>
    <recommendedName>
        <fullName evidence="12">Melanocortin 2 receptor accessory protein</fullName>
    </recommendedName>
</protein>
<dbReference type="GO" id="GO:0031783">
    <property type="term" value="F:type 5 melanocortin receptor binding"/>
    <property type="evidence" value="ECO:0007669"/>
    <property type="project" value="TreeGrafter"/>
</dbReference>
<dbReference type="Pfam" id="PF15183">
    <property type="entry name" value="MRAP"/>
    <property type="match status" value="1"/>
</dbReference>
<reference evidence="10" key="1">
    <citation type="submission" date="2021-04" db="EMBL/GenBank/DDBJ databases">
        <authorList>
            <consortium name="Wellcome Sanger Institute Data Sharing"/>
        </authorList>
    </citation>
    <scope>NUCLEOTIDE SEQUENCE [LARGE SCALE GENOMIC DNA]</scope>
</reference>
<dbReference type="STRING" id="64144.ENSATEP00000016926"/>
<dbReference type="GO" id="GO:0031782">
    <property type="term" value="F:type 4 melanocortin receptor binding"/>
    <property type="evidence" value="ECO:0007669"/>
    <property type="project" value="TreeGrafter"/>
</dbReference>
<keyword evidence="7 9" id="KW-1133">Transmembrane helix</keyword>
<dbReference type="GO" id="GO:0031780">
    <property type="term" value="F:corticotropin hormone receptor binding"/>
    <property type="evidence" value="ECO:0007669"/>
    <property type="project" value="TreeGrafter"/>
</dbReference>
<dbReference type="GO" id="GO:0005789">
    <property type="term" value="C:endoplasmic reticulum membrane"/>
    <property type="evidence" value="ECO:0007669"/>
    <property type="project" value="UniProtKB-SubCell"/>
</dbReference>
<evidence type="ECO:0000313" key="11">
    <source>
        <dbReference type="Proteomes" id="UP000265040"/>
    </source>
</evidence>
<dbReference type="GeneTree" id="ENSGT01010000222559"/>